<feature type="compositionally biased region" description="Low complexity" evidence="1">
    <location>
        <begin position="60"/>
        <end position="76"/>
    </location>
</feature>
<organism evidence="2 3">
    <name type="scientific">Allacma fusca</name>
    <dbReference type="NCBI Taxonomy" id="39272"/>
    <lineage>
        <taxon>Eukaryota</taxon>
        <taxon>Metazoa</taxon>
        <taxon>Ecdysozoa</taxon>
        <taxon>Arthropoda</taxon>
        <taxon>Hexapoda</taxon>
        <taxon>Collembola</taxon>
        <taxon>Symphypleona</taxon>
        <taxon>Sminthuridae</taxon>
        <taxon>Allacma</taxon>
    </lineage>
</organism>
<proteinExistence type="predicted"/>
<feature type="compositionally biased region" description="Low complexity" evidence="1">
    <location>
        <begin position="35"/>
        <end position="45"/>
    </location>
</feature>
<evidence type="ECO:0000256" key="1">
    <source>
        <dbReference type="SAM" id="MobiDB-lite"/>
    </source>
</evidence>
<gene>
    <name evidence="2" type="ORF">AFUS01_LOCUS10723</name>
</gene>
<accession>A0A8J2JK83</accession>
<evidence type="ECO:0000313" key="3">
    <source>
        <dbReference type="Proteomes" id="UP000708208"/>
    </source>
</evidence>
<protein>
    <submittedName>
        <fullName evidence="2">Uncharacterized protein</fullName>
    </submittedName>
</protein>
<dbReference type="Proteomes" id="UP000708208">
    <property type="component" value="Unassembled WGS sequence"/>
</dbReference>
<dbReference type="AlphaFoldDB" id="A0A8J2JK83"/>
<sequence length="236" mass="25001">MNCLMLSMPLFGRGKKKKERTPEVTGVSISPIQESSKSVSSNKWSSDVHDINRVDDTQNSIRSKPPSIKSPFKGSSLFGSREENVPGGHSSQSSSLTVSNGPSSPSTTTSSGRSLSQNLQPTSDPTGSLSPGGSAKGTGAINSEPESSGLKPSPSPPRTSSFTSQLSNSLTKKSSNDWDIRRPSDSSANNKPCRADAGSTAEASDEFAIVLNPEMLQYFESGKDNQMKTFSYLSIT</sequence>
<feature type="compositionally biased region" description="Basic and acidic residues" evidence="1">
    <location>
        <begin position="46"/>
        <end position="56"/>
    </location>
</feature>
<dbReference type="EMBL" id="CAJVCH010080262">
    <property type="protein sequence ID" value="CAG7721511.1"/>
    <property type="molecule type" value="Genomic_DNA"/>
</dbReference>
<reference evidence="2" key="1">
    <citation type="submission" date="2021-06" db="EMBL/GenBank/DDBJ databases">
        <authorList>
            <person name="Hodson N. C."/>
            <person name="Mongue J. A."/>
            <person name="Jaron S. K."/>
        </authorList>
    </citation>
    <scope>NUCLEOTIDE SEQUENCE</scope>
</reference>
<evidence type="ECO:0000313" key="2">
    <source>
        <dbReference type="EMBL" id="CAG7721511.1"/>
    </source>
</evidence>
<feature type="compositionally biased region" description="Polar residues" evidence="1">
    <location>
        <begin position="117"/>
        <end position="131"/>
    </location>
</feature>
<name>A0A8J2JK83_9HEXA</name>
<feature type="compositionally biased region" description="Basic and acidic residues" evidence="1">
    <location>
        <begin position="174"/>
        <end position="184"/>
    </location>
</feature>
<feature type="region of interest" description="Disordered" evidence="1">
    <location>
        <begin position="1"/>
        <end position="203"/>
    </location>
</feature>
<keyword evidence="3" id="KW-1185">Reference proteome</keyword>
<feature type="compositionally biased region" description="Low complexity" evidence="1">
    <location>
        <begin position="97"/>
        <end position="116"/>
    </location>
</feature>
<comment type="caution">
    <text evidence="2">The sequence shown here is derived from an EMBL/GenBank/DDBJ whole genome shotgun (WGS) entry which is preliminary data.</text>
</comment>